<feature type="transmembrane region" description="Helical" evidence="1">
    <location>
        <begin position="84"/>
        <end position="108"/>
    </location>
</feature>
<keyword evidence="3" id="KW-0482">Metalloprotease</keyword>
<feature type="domain" description="Peptidase M56" evidence="2">
    <location>
        <begin position="77"/>
        <end position="183"/>
    </location>
</feature>
<dbReference type="AlphaFoldDB" id="A0A7J4JZI7"/>
<keyword evidence="1" id="KW-0812">Transmembrane</keyword>
<proteinExistence type="predicted"/>
<evidence type="ECO:0000259" key="2">
    <source>
        <dbReference type="Pfam" id="PF05569"/>
    </source>
</evidence>
<dbReference type="Gene3D" id="3.30.2010.10">
    <property type="entry name" value="Metalloproteases ('zincins'), catalytic domain"/>
    <property type="match status" value="1"/>
</dbReference>
<dbReference type="Proteomes" id="UP000590964">
    <property type="component" value="Unassembled WGS sequence"/>
</dbReference>
<evidence type="ECO:0000313" key="3">
    <source>
        <dbReference type="EMBL" id="HIH21695.1"/>
    </source>
</evidence>
<dbReference type="InterPro" id="IPR008756">
    <property type="entry name" value="Peptidase_M56"/>
</dbReference>
<dbReference type="GO" id="GO:0006508">
    <property type="term" value="P:proteolysis"/>
    <property type="evidence" value="ECO:0007669"/>
    <property type="project" value="UniProtKB-KW"/>
</dbReference>
<accession>A0A7J4JZI7</accession>
<feature type="transmembrane region" description="Helical" evidence="1">
    <location>
        <begin position="52"/>
        <end position="72"/>
    </location>
</feature>
<sequence>MVSEIECISTCITGQGPLVSGFNYFIIAAIILGAIILIFFHKRLSIKWNLLLKAIFLTSVFAFLISLFFAQSHDFSIFKALHTISLFLVILFFATSYLLTPFIAQLGLKRHLDKKLESLLSEEARALGMKKPSLFVFQDLNRTAFVVSGLKKTIFLSTGLVEKLSESELRIVLKHELLHLKSGFFKTKRFLHSVKAGFFGLLPLRLEELDTIEEMRLDNKLLQEGLDVKKVRQKL</sequence>
<gene>
    <name evidence="3" type="ORF">HA222_03505</name>
</gene>
<protein>
    <submittedName>
        <fullName evidence="3">M48 family metalloprotease</fullName>
    </submittedName>
</protein>
<dbReference type="GO" id="GO:0008237">
    <property type="term" value="F:metallopeptidase activity"/>
    <property type="evidence" value="ECO:0007669"/>
    <property type="project" value="UniProtKB-KW"/>
</dbReference>
<feature type="transmembrane region" description="Helical" evidence="1">
    <location>
        <begin position="22"/>
        <end position="40"/>
    </location>
</feature>
<keyword evidence="1" id="KW-1133">Transmembrane helix</keyword>
<comment type="caution">
    <text evidence="3">The sequence shown here is derived from an EMBL/GenBank/DDBJ whole genome shotgun (WGS) entry which is preliminary data.</text>
</comment>
<evidence type="ECO:0000256" key="1">
    <source>
        <dbReference type="SAM" id="Phobius"/>
    </source>
</evidence>
<organism evidence="3 4">
    <name type="scientific">Candidatus Iainarchaeum sp</name>
    <dbReference type="NCBI Taxonomy" id="3101447"/>
    <lineage>
        <taxon>Archaea</taxon>
        <taxon>Candidatus Iainarchaeota</taxon>
        <taxon>Candidatus Iainarchaeia</taxon>
        <taxon>Candidatus Iainarchaeales</taxon>
        <taxon>Candidatus Iainarchaeaceae</taxon>
        <taxon>Candidatus Iainarchaeum</taxon>
    </lineage>
</organism>
<evidence type="ECO:0000313" key="4">
    <source>
        <dbReference type="Proteomes" id="UP000590964"/>
    </source>
</evidence>
<name>A0A7J4JZI7_9ARCH</name>
<keyword evidence="3" id="KW-0378">Hydrolase</keyword>
<keyword evidence="1" id="KW-0472">Membrane</keyword>
<reference evidence="4" key="1">
    <citation type="journal article" date="2020" name="bioRxiv">
        <title>A rank-normalized archaeal taxonomy based on genome phylogeny resolves widespread incomplete and uneven classifications.</title>
        <authorList>
            <person name="Rinke C."/>
            <person name="Chuvochina M."/>
            <person name="Mussig A.J."/>
            <person name="Chaumeil P.-A."/>
            <person name="Waite D.W."/>
            <person name="Whitman W.B."/>
            <person name="Parks D.H."/>
            <person name="Hugenholtz P."/>
        </authorList>
    </citation>
    <scope>NUCLEOTIDE SEQUENCE [LARGE SCALE GENOMIC DNA]</scope>
</reference>
<keyword evidence="3" id="KW-0645">Protease</keyword>
<dbReference type="Pfam" id="PF05569">
    <property type="entry name" value="Peptidase_M56"/>
    <property type="match status" value="1"/>
</dbReference>
<dbReference type="EMBL" id="DUFW01000060">
    <property type="protein sequence ID" value="HIH21695.1"/>
    <property type="molecule type" value="Genomic_DNA"/>
</dbReference>